<sequence length="509" mass="58341">MGIFNLSSRQFNKAEEDLLMKGLSFVPNTIYDGFETRVYLQRFFRSIKLKQFFHDKPSTEVTLPEGLKYRSNWMPPGLPDPLIASFEKLVLKDIQNLEEHSHETSHPNLTYEQRQILSKLKNDSTIYISRADKGGGIVIQNYTDYKKEAQRQLSDTVYYTQLQNDPTPEIKCNIDDILMTARIEQSLTPKEIKFLTSDFPRIPRIHFIPKIHKSDITPPGRPIVVGTGSVLEPVSQYLDSQLKHLVPRAESYIKDSTHFLQFIQQYAEQIDSHEVLLVTADVVALYTNVPQMEAVRLVESSVTKLNCSTSKRNLLIKFAELVIFNNYFKFENEIYLQTKGVAMGATVAPTLACLYMTQYEETNVYTSSQFHLVSCWKRFIDDIFFVWSGGEEALKIFMQELNQKDANIAFTYTYHKHQISLKMNNKSPPLSTRKNLIETHCYNIKVSIPKPSGTVSQLDSSSVFEESALMNLILTKKHMICVTNSFREGILGKSLEKRGKELKIVTAPG</sequence>
<dbReference type="InterPro" id="IPR000477">
    <property type="entry name" value="RT_dom"/>
</dbReference>
<evidence type="ECO:0000259" key="1">
    <source>
        <dbReference type="PROSITE" id="PS50878"/>
    </source>
</evidence>
<dbReference type="Proteomes" id="UP000515159">
    <property type="component" value="Chromosome 18"/>
</dbReference>
<name>A0A6P8P2I1_GEOSA</name>
<dbReference type="PROSITE" id="PS50878">
    <property type="entry name" value="RT_POL"/>
    <property type="match status" value="1"/>
</dbReference>
<gene>
    <name evidence="3 4" type="primary">LOC117351659</name>
</gene>
<evidence type="ECO:0000313" key="2">
    <source>
        <dbReference type="Proteomes" id="UP000515159"/>
    </source>
</evidence>
<reference evidence="3 4" key="1">
    <citation type="submission" date="2025-04" db="UniProtKB">
        <authorList>
            <consortium name="RefSeq"/>
        </authorList>
    </citation>
    <scope>IDENTIFICATION</scope>
</reference>
<evidence type="ECO:0000313" key="4">
    <source>
        <dbReference type="RefSeq" id="XP_033783168.1"/>
    </source>
</evidence>
<dbReference type="AlphaFoldDB" id="A0A6P8P2I1"/>
<protein>
    <submittedName>
        <fullName evidence="3 4">Uncharacterized protein LOC117351659</fullName>
    </submittedName>
</protein>
<dbReference type="RefSeq" id="XP_033783167.1">
    <property type="nucleotide sequence ID" value="XM_033927276.1"/>
</dbReference>
<proteinExistence type="predicted"/>
<accession>A0A6P8P2I1</accession>
<dbReference type="PANTHER" id="PTHR21301:SF12">
    <property type="match status" value="1"/>
</dbReference>
<dbReference type="GeneID" id="117351659"/>
<dbReference type="Pfam" id="PF00078">
    <property type="entry name" value="RVT_1"/>
    <property type="match status" value="1"/>
</dbReference>
<organism evidence="2 3">
    <name type="scientific">Geotrypetes seraphini</name>
    <name type="common">Gaboon caecilian</name>
    <name type="synonym">Caecilia seraphini</name>
    <dbReference type="NCBI Taxonomy" id="260995"/>
    <lineage>
        <taxon>Eukaryota</taxon>
        <taxon>Metazoa</taxon>
        <taxon>Chordata</taxon>
        <taxon>Craniata</taxon>
        <taxon>Vertebrata</taxon>
        <taxon>Euteleostomi</taxon>
        <taxon>Amphibia</taxon>
        <taxon>Gymnophiona</taxon>
        <taxon>Geotrypetes</taxon>
    </lineage>
</organism>
<feature type="domain" description="Reverse transcriptase" evidence="1">
    <location>
        <begin position="189"/>
        <end position="448"/>
    </location>
</feature>
<dbReference type="KEGG" id="gsh:117351659"/>
<keyword evidence="2" id="KW-1185">Reference proteome</keyword>
<dbReference type="OrthoDB" id="9909466at2759"/>
<evidence type="ECO:0000313" key="3">
    <source>
        <dbReference type="RefSeq" id="XP_033783167.1"/>
    </source>
</evidence>
<dbReference type="PANTHER" id="PTHR21301">
    <property type="entry name" value="REVERSE TRANSCRIPTASE"/>
    <property type="match status" value="1"/>
</dbReference>
<dbReference type="RefSeq" id="XP_033783168.1">
    <property type="nucleotide sequence ID" value="XM_033927277.1"/>
</dbReference>